<dbReference type="OrthoDB" id="123228at2"/>
<dbReference type="EMBL" id="CP001843">
    <property type="protein sequence ID" value="AEF84114.1"/>
    <property type="molecule type" value="Genomic_DNA"/>
</dbReference>
<dbReference type="Proteomes" id="UP000009223">
    <property type="component" value="Chromosome"/>
</dbReference>
<proteinExistence type="predicted"/>
<reference evidence="2" key="1">
    <citation type="submission" date="2009-12" db="EMBL/GenBank/DDBJ databases">
        <title>Complete sequence of Treponema primitia strain ZAS-2.</title>
        <authorList>
            <person name="Tetu S.G."/>
            <person name="Matson E."/>
            <person name="Ren Q."/>
            <person name="Seshadri R."/>
            <person name="Elbourne L."/>
            <person name="Hassan K.A."/>
            <person name="Durkin A."/>
            <person name="Radune D."/>
            <person name="Mohamoud Y."/>
            <person name="Shay R."/>
            <person name="Jin S."/>
            <person name="Zhang X."/>
            <person name="Lucey K."/>
            <person name="Ballor N.R."/>
            <person name="Ottesen E."/>
            <person name="Rosenthal R."/>
            <person name="Allen A."/>
            <person name="Leadbetter J.R."/>
            <person name="Paulsen I.T."/>
        </authorList>
    </citation>
    <scope>NUCLEOTIDE SEQUENCE [LARGE SCALE GENOMIC DNA]</scope>
    <source>
        <strain evidence="2">ATCC BAA-887 / DSM 12427 / ZAS-2</strain>
    </source>
</reference>
<reference evidence="1 2" key="2">
    <citation type="journal article" date="2011" name="ISME J.">
        <title>RNA-seq reveals cooperative metabolic interactions between two termite-gut spirochete species in co-culture.</title>
        <authorList>
            <person name="Rosenthal A.Z."/>
            <person name="Matson E.G."/>
            <person name="Eldar A."/>
            <person name="Leadbetter J.R."/>
        </authorList>
    </citation>
    <scope>NUCLEOTIDE SEQUENCE [LARGE SCALE GENOMIC DNA]</scope>
    <source>
        <strain evidence="2">ATCC BAA-887 / DSM 12427 / ZAS-2</strain>
    </source>
</reference>
<dbReference type="HOGENOM" id="CLU_193886_1_0_12"/>
<gene>
    <name evidence="1" type="ordered locus">TREPR_3558</name>
</gene>
<dbReference type="eggNOG" id="ENOG5033532">
    <property type="taxonomic scope" value="Bacteria"/>
</dbReference>
<dbReference type="STRING" id="545694.TREPR_3558"/>
<organism evidence="1 2">
    <name type="scientific">Treponema primitia (strain ATCC BAA-887 / DSM 12427 / ZAS-2)</name>
    <dbReference type="NCBI Taxonomy" id="545694"/>
    <lineage>
        <taxon>Bacteria</taxon>
        <taxon>Pseudomonadati</taxon>
        <taxon>Spirochaetota</taxon>
        <taxon>Spirochaetia</taxon>
        <taxon>Spirochaetales</taxon>
        <taxon>Treponemataceae</taxon>
        <taxon>Treponema</taxon>
    </lineage>
</organism>
<sequence>MPAGGAPGECATVNLNSLIEINKAGLQALRETLGPVGMVKFIQQYENGYGDYTKEKYTQPDLPIDEIDGLLKTKF</sequence>
<dbReference type="KEGG" id="tpi:TREPR_3558"/>
<accession>F5YIB7</accession>
<dbReference type="AlphaFoldDB" id="F5YIB7"/>
<evidence type="ECO:0000313" key="2">
    <source>
        <dbReference type="Proteomes" id="UP000009223"/>
    </source>
</evidence>
<name>F5YIB7_TREPZ</name>
<protein>
    <submittedName>
        <fullName evidence="1">Uncharacterized protein</fullName>
    </submittedName>
</protein>
<keyword evidence="2" id="KW-1185">Reference proteome</keyword>
<evidence type="ECO:0000313" key="1">
    <source>
        <dbReference type="EMBL" id="AEF84114.1"/>
    </source>
</evidence>